<dbReference type="GO" id="GO:0099078">
    <property type="term" value="C:BORC complex"/>
    <property type="evidence" value="ECO:0007669"/>
    <property type="project" value="TreeGrafter"/>
</dbReference>
<dbReference type="GO" id="GO:0016079">
    <property type="term" value="P:synaptic vesicle exocytosis"/>
    <property type="evidence" value="ECO:0007669"/>
    <property type="project" value="TreeGrafter"/>
</dbReference>
<dbReference type="GO" id="GO:0000149">
    <property type="term" value="F:SNARE binding"/>
    <property type="evidence" value="ECO:0007669"/>
    <property type="project" value="TreeGrafter"/>
</dbReference>
<proteinExistence type="inferred from homology"/>
<dbReference type="Pfam" id="PF14712">
    <property type="entry name" value="Snapin_Pallidin"/>
    <property type="match status" value="1"/>
</dbReference>
<dbReference type="GO" id="GO:0031083">
    <property type="term" value="C:BLOC-1 complex"/>
    <property type="evidence" value="ECO:0007669"/>
    <property type="project" value="InterPro"/>
</dbReference>
<name>A0AA35QZM8_GEOBA</name>
<dbReference type="GO" id="GO:2000300">
    <property type="term" value="P:regulation of synaptic vesicle exocytosis"/>
    <property type="evidence" value="ECO:0007669"/>
    <property type="project" value="TreeGrafter"/>
</dbReference>
<feature type="coiled-coil region" evidence="4">
    <location>
        <begin position="30"/>
        <end position="57"/>
    </location>
</feature>
<dbReference type="GO" id="GO:0007040">
    <property type="term" value="P:lysosome organization"/>
    <property type="evidence" value="ECO:0007669"/>
    <property type="project" value="TreeGrafter"/>
</dbReference>
<dbReference type="AlphaFoldDB" id="A0AA35QZM8"/>
<gene>
    <name evidence="5" type="ORF">GBAR_LOCUS2190</name>
</gene>
<dbReference type="InterPro" id="IPR017246">
    <property type="entry name" value="Snapin"/>
</dbReference>
<reference evidence="5" key="1">
    <citation type="submission" date="2023-03" db="EMBL/GenBank/DDBJ databases">
        <authorList>
            <person name="Steffen K."/>
            <person name="Cardenas P."/>
        </authorList>
    </citation>
    <scope>NUCLEOTIDE SEQUENCE</scope>
</reference>
<evidence type="ECO:0000256" key="2">
    <source>
        <dbReference type="ARBA" id="ARBA00023054"/>
    </source>
</evidence>
<evidence type="ECO:0000313" key="6">
    <source>
        <dbReference type="Proteomes" id="UP001174909"/>
    </source>
</evidence>
<comment type="similarity">
    <text evidence="1">Belongs to the SNAPIN family.</text>
</comment>
<accession>A0AA35QZM8</accession>
<protein>
    <recommendedName>
        <fullName evidence="3">Biogenesis of lysosome-related organelles complex 1 subunit 7</fullName>
    </recommendedName>
</protein>
<evidence type="ECO:0000313" key="5">
    <source>
        <dbReference type="EMBL" id="CAI7997601.1"/>
    </source>
</evidence>
<dbReference type="PANTHER" id="PTHR31305:SF2">
    <property type="entry name" value="SNARE-ASSOCIATED PROTEIN SNAPIN"/>
    <property type="match status" value="1"/>
</dbReference>
<dbReference type="InterPro" id="IPR028119">
    <property type="entry name" value="Snapin/Pallidin/Snn1"/>
</dbReference>
<sequence length="115" mass="12789">MSGEGSREDLLAEGILGILGPAVEHVDQKIADVRKSQADLREQVDQLADELRQLSEKQKVPVDLDTYIRKLANSRKRVLLVNDILQNVQGRVEKLHKSVVRETARQRAAIEAGGP</sequence>
<organism evidence="5 6">
    <name type="scientific">Geodia barretti</name>
    <name type="common">Barrett's horny sponge</name>
    <dbReference type="NCBI Taxonomy" id="519541"/>
    <lineage>
        <taxon>Eukaryota</taxon>
        <taxon>Metazoa</taxon>
        <taxon>Porifera</taxon>
        <taxon>Demospongiae</taxon>
        <taxon>Heteroscleromorpha</taxon>
        <taxon>Tetractinellida</taxon>
        <taxon>Astrophorina</taxon>
        <taxon>Geodiidae</taxon>
        <taxon>Geodia</taxon>
    </lineage>
</organism>
<evidence type="ECO:0000256" key="1">
    <source>
        <dbReference type="ARBA" id="ARBA00006111"/>
    </source>
</evidence>
<dbReference type="GO" id="GO:0006886">
    <property type="term" value="P:intracellular protein transport"/>
    <property type="evidence" value="ECO:0007669"/>
    <property type="project" value="InterPro"/>
</dbReference>
<keyword evidence="6" id="KW-1185">Reference proteome</keyword>
<comment type="caution">
    <text evidence="5">The sequence shown here is derived from an EMBL/GenBank/DDBJ whole genome shotgun (WGS) entry which is preliminary data.</text>
</comment>
<dbReference type="Proteomes" id="UP001174909">
    <property type="component" value="Unassembled WGS sequence"/>
</dbReference>
<dbReference type="PANTHER" id="PTHR31305">
    <property type="entry name" value="SNARE-ASSOCIATED PROTEIN SNAPIN"/>
    <property type="match status" value="1"/>
</dbReference>
<dbReference type="EMBL" id="CASHTH010000319">
    <property type="protein sequence ID" value="CAI7997601.1"/>
    <property type="molecule type" value="Genomic_DNA"/>
</dbReference>
<dbReference type="GO" id="GO:0008333">
    <property type="term" value="P:endosome to lysosome transport"/>
    <property type="evidence" value="ECO:0007669"/>
    <property type="project" value="TreeGrafter"/>
</dbReference>
<dbReference type="GO" id="GO:0032418">
    <property type="term" value="P:lysosome localization"/>
    <property type="evidence" value="ECO:0007669"/>
    <property type="project" value="TreeGrafter"/>
</dbReference>
<keyword evidence="2 4" id="KW-0175">Coiled coil</keyword>
<evidence type="ECO:0000256" key="4">
    <source>
        <dbReference type="SAM" id="Coils"/>
    </source>
</evidence>
<evidence type="ECO:0000256" key="3">
    <source>
        <dbReference type="ARBA" id="ARBA00033330"/>
    </source>
</evidence>